<evidence type="ECO:0000256" key="1">
    <source>
        <dbReference type="ARBA" id="ARBA00006484"/>
    </source>
</evidence>
<dbReference type="InterPro" id="IPR002347">
    <property type="entry name" value="SDR_fam"/>
</dbReference>
<dbReference type="AlphaFoldDB" id="A0AB39VLG1"/>
<dbReference type="FunFam" id="3.40.50.720:FF:000084">
    <property type="entry name" value="Short-chain dehydrogenase reductase"/>
    <property type="match status" value="1"/>
</dbReference>
<dbReference type="PANTHER" id="PTHR24321:SF8">
    <property type="entry name" value="ESTRADIOL 17-BETA-DEHYDROGENASE 8-RELATED"/>
    <property type="match status" value="1"/>
</dbReference>
<protein>
    <submittedName>
        <fullName evidence="3">SDR family NAD(P)-dependent oxidoreductase</fullName>
        <ecNumber evidence="3">1.1.1.-</ecNumber>
    </submittedName>
</protein>
<dbReference type="RefSeq" id="WP_369788110.1">
    <property type="nucleotide sequence ID" value="NZ_CP165628.1"/>
</dbReference>
<dbReference type="Gene3D" id="3.40.50.720">
    <property type="entry name" value="NAD(P)-binding Rossmann-like Domain"/>
    <property type="match status" value="1"/>
</dbReference>
<dbReference type="PANTHER" id="PTHR24321">
    <property type="entry name" value="DEHYDROGENASES, SHORT CHAIN"/>
    <property type="match status" value="1"/>
</dbReference>
<dbReference type="Pfam" id="PF13561">
    <property type="entry name" value="adh_short_C2"/>
    <property type="match status" value="1"/>
</dbReference>
<dbReference type="GO" id="GO:0016491">
    <property type="term" value="F:oxidoreductase activity"/>
    <property type="evidence" value="ECO:0007669"/>
    <property type="project" value="UniProtKB-KW"/>
</dbReference>
<dbReference type="PRINTS" id="PR00081">
    <property type="entry name" value="GDHRDH"/>
</dbReference>
<dbReference type="InterPro" id="IPR036291">
    <property type="entry name" value="NAD(P)-bd_dom_sf"/>
</dbReference>
<dbReference type="EC" id="1.1.1.-" evidence="3"/>
<accession>A0AB39VLG1</accession>
<dbReference type="PRINTS" id="PR00080">
    <property type="entry name" value="SDRFAMILY"/>
</dbReference>
<evidence type="ECO:0000313" key="3">
    <source>
        <dbReference type="EMBL" id="XDU70608.1"/>
    </source>
</evidence>
<gene>
    <name evidence="3" type="ORF">AB3G37_13520</name>
</gene>
<reference evidence="3" key="1">
    <citation type="submission" date="2024-07" db="EMBL/GenBank/DDBJ databases">
        <authorList>
            <person name="Biller S.J."/>
        </authorList>
    </citation>
    <scope>NUCLEOTIDE SEQUENCE</scope>
    <source>
        <strain evidence="3">WC2420</strain>
    </source>
</reference>
<keyword evidence="2 3" id="KW-0560">Oxidoreductase</keyword>
<dbReference type="NCBIfam" id="NF005559">
    <property type="entry name" value="PRK07231.1"/>
    <property type="match status" value="1"/>
</dbReference>
<evidence type="ECO:0000256" key="2">
    <source>
        <dbReference type="ARBA" id="ARBA00023002"/>
    </source>
</evidence>
<sequence length="253" mass="26680">MKEDKTMGRLNGQVAIITGAAQGMGESHARRFIDEGAKVVLTDLNSKCSGLADELGRNALFIQHDVTHSDEWEAVVKQTEAAFGNITILVNNAGILGPIAKTAEIDEKAFKKVCDINQTAVYLGMKAVIPSMQKAGHGSIVNISSIAGIAANYGFPSLAYVGSKFAVRGMTKATAIEYGPENIRVNSVHPGFIKTPMMVEGTNETGGDALALIPLGRLAEASEVTNLVLFLASTESSYITGAEHLVDAGMLAQ</sequence>
<dbReference type="EMBL" id="CP165628">
    <property type="protein sequence ID" value="XDU70608.1"/>
    <property type="molecule type" value="Genomic_DNA"/>
</dbReference>
<proteinExistence type="inferred from homology"/>
<name>A0AB39VLG1_9GAMM</name>
<comment type="similarity">
    <text evidence="1">Belongs to the short-chain dehydrogenases/reductases (SDR) family.</text>
</comment>
<dbReference type="InterPro" id="IPR020904">
    <property type="entry name" value="Sc_DH/Rdtase_CS"/>
</dbReference>
<organism evidence="3">
    <name type="scientific">Rouxiella sp. WC2420</name>
    <dbReference type="NCBI Taxonomy" id="3234145"/>
    <lineage>
        <taxon>Bacteria</taxon>
        <taxon>Pseudomonadati</taxon>
        <taxon>Pseudomonadota</taxon>
        <taxon>Gammaproteobacteria</taxon>
        <taxon>Enterobacterales</taxon>
        <taxon>Yersiniaceae</taxon>
        <taxon>Rouxiella</taxon>
    </lineage>
</organism>
<dbReference type="SUPFAM" id="SSF51735">
    <property type="entry name" value="NAD(P)-binding Rossmann-fold domains"/>
    <property type="match status" value="1"/>
</dbReference>
<dbReference type="PROSITE" id="PS00061">
    <property type="entry name" value="ADH_SHORT"/>
    <property type="match status" value="1"/>
</dbReference>